<proteinExistence type="predicted"/>
<evidence type="ECO:0000256" key="1">
    <source>
        <dbReference type="SAM" id="MobiDB-lite"/>
    </source>
</evidence>
<evidence type="ECO:0000313" key="3">
    <source>
        <dbReference type="Proteomes" id="UP000593571"/>
    </source>
</evidence>
<protein>
    <submittedName>
        <fullName evidence="2">Uncharacterized protein</fullName>
    </submittedName>
</protein>
<dbReference type="AlphaFoldDB" id="A0A7J8BRR3"/>
<evidence type="ECO:0000313" key="2">
    <source>
        <dbReference type="EMBL" id="KAF6401438.1"/>
    </source>
</evidence>
<keyword evidence="3" id="KW-1185">Reference proteome</keyword>
<reference evidence="2 3" key="1">
    <citation type="journal article" date="2020" name="Nature">
        <title>Six reference-quality genomes reveal evolution of bat adaptations.</title>
        <authorList>
            <person name="Jebb D."/>
            <person name="Huang Z."/>
            <person name="Pippel M."/>
            <person name="Hughes G.M."/>
            <person name="Lavrichenko K."/>
            <person name="Devanna P."/>
            <person name="Winkler S."/>
            <person name="Jermiin L.S."/>
            <person name="Skirmuntt E.C."/>
            <person name="Katzourakis A."/>
            <person name="Burkitt-Gray L."/>
            <person name="Ray D.A."/>
            <person name="Sullivan K.A.M."/>
            <person name="Roscito J.G."/>
            <person name="Kirilenko B.M."/>
            <person name="Davalos L.M."/>
            <person name="Corthals A.P."/>
            <person name="Power M.L."/>
            <person name="Jones G."/>
            <person name="Ransome R.D."/>
            <person name="Dechmann D.K.N."/>
            <person name="Locatelli A.G."/>
            <person name="Puechmaille S.J."/>
            <person name="Fedrigo O."/>
            <person name="Jarvis E.D."/>
            <person name="Hiller M."/>
            <person name="Vernes S.C."/>
            <person name="Myers E.W."/>
            <person name="Teeling E.C."/>
        </authorList>
    </citation>
    <scope>NUCLEOTIDE SEQUENCE [LARGE SCALE GENOMIC DNA]</scope>
    <source>
        <strain evidence="2">MRouAeg1</strain>
        <tissue evidence="2">Muscle</tissue>
    </source>
</reference>
<sequence>MGYERPDSGPWNLDAKVDPRSQDLGCRTTYARGLTLNHGPRMPDSRHKTLGPELDLGPRQGPWRHSQTQLDSTRSQAPDTRCRAGLWRRPQILEMDPRATPRMGPGHWTPGLRSSRILVPNCSALKKRPQLINHRRSTALEPASTRRRLIHVLSPPASPGGPLELKSIRIWYD</sequence>
<gene>
    <name evidence="2" type="ORF">HJG63_009544</name>
</gene>
<organism evidence="2 3">
    <name type="scientific">Rousettus aegyptiacus</name>
    <name type="common">Egyptian fruit bat</name>
    <name type="synonym">Pteropus aegyptiacus</name>
    <dbReference type="NCBI Taxonomy" id="9407"/>
    <lineage>
        <taxon>Eukaryota</taxon>
        <taxon>Metazoa</taxon>
        <taxon>Chordata</taxon>
        <taxon>Craniata</taxon>
        <taxon>Vertebrata</taxon>
        <taxon>Euteleostomi</taxon>
        <taxon>Mammalia</taxon>
        <taxon>Eutheria</taxon>
        <taxon>Laurasiatheria</taxon>
        <taxon>Chiroptera</taxon>
        <taxon>Yinpterochiroptera</taxon>
        <taxon>Pteropodoidea</taxon>
        <taxon>Pteropodidae</taxon>
        <taxon>Rousettinae</taxon>
        <taxon>Rousettus</taxon>
    </lineage>
</organism>
<name>A0A7J8BRR3_ROUAE</name>
<dbReference type="EMBL" id="JACASE010000016">
    <property type="protein sequence ID" value="KAF6401438.1"/>
    <property type="molecule type" value="Genomic_DNA"/>
</dbReference>
<feature type="region of interest" description="Disordered" evidence="1">
    <location>
        <begin position="35"/>
        <end position="80"/>
    </location>
</feature>
<feature type="region of interest" description="Disordered" evidence="1">
    <location>
        <begin position="1"/>
        <end position="21"/>
    </location>
</feature>
<dbReference type="Proteomes" id="UP000593571">
    <property type="component" value="Unassembled WGS sequence"/>
</dbReference>
<accession>A0A7J8BRR3</accession>
<comment type="caution">
    <text evidence="2">The sequence shown here is derived from an EMBL/GenBank/DDBJ whole genome shotgun (WGS) entry which is preliminary data.</text>
</comment>
<feature type="compositionally biased region" description="Polar residues" evidence="1">
    <location>
        <begin position="65"/>
        <end position="78"/>
    </location>
</feature>